<accession>A0A7X2PA38</accession>
<comment type="caution">
    <text evidence="9">The sequence shown here is derived from an EMBL/GenBank/DDBJ whole genome shotgun (WGS) entry which is preliminary data.</text>
</comment>
<evidence type="ECO:0000256" key="3">
    <source>
        <dbReference type="ARBA" id="ARBA00022989"/>
    </source>
</evidence>
<feature type="transmembrane region" description="Helical" evidence="7">
    <location>
        <begin position="310"/>
        <end position="332"/>
    </location>
</feature>
<proteinExistence type="inferred from homology"/>
<comment type="similarity">
    <text evidence="5">Belongs to the OXA1/ALB3/YidC family.</text>
</comment>
<keyword evidence="10" id="KW-1185">Reference proteome</keyword>
<organism evidence="9 10">
    <name type="scientific">Bilifractor porci</name>
    <dbReference type="NCBI Taxonomy" id="2606636"/>
    <lineage>
        <taxon>Bacteria</taxon>
        <taxon>Bacillati</taxon>
        <taxon>Bacillota</taxon>
        <taxon>Clostridia</taxon>
        <taxon>Lachnospirales</taxon>
        <taxon>Lachnospiraceae</taxon>
        <taxon>Bilifractor</taxon>
    </lineage>
</organism>
<sequence>MFWRKTHLELLLSKSSMPLIKYVAQLLGWLIEGIYEVLYRLNIPNIGVAIIFFTIIIYICLTPIQVKQQKMSKVMNIINPELQKIQKKYQGKKDTVSQQKMQEETMALYSKYGVSPTGSCLPLLIQLPILFALYQVILYIPGYISRVADIFNGLASKIVSVNGYGDILAQFVKDNSVRNVSITAEATQKQVVDFLYVLKQSQWSKLADISQFSSFSGNITATAEQSRRINTFLTINISDSPWDAIRTGFSSIFSGHATVIIVVSLLIGIMIPVLAWFTQWLNMKLMPQQAPAGNDSGNSMANQMNTMNNIMPIISAVMCVTFNMGIGIYWIVGAIVRCVQQVVINRRIANLDPQAMIEKAKKKNEKKEQKRKDYTANISQNARTNVKKISPKFDTSNLSDVETAWDSEKVDPNSITAKANMVRSYDEKKNNRKKR</sequence>
<dbReference type="NCBIfam" id="TIGR03592">
    <property type="entry name" value="yidC_oxa1_cterm"/>
    <property type="match status" value="1"/>
</dbReference>
<reference evidence="9 10" key="1">
    <citation type="submission" date="2019-08" db="EMBL/GenBank/DDBJ databases">
        <title>In-depth cultivation of the pig gut microbiome towards novel bacterial diversity and tailored functional studies.</title>
        <authorList>
            <person name="Wylensek D."/>
            <person name="Hitch T.C.A."/>
            <person name="Clavel T."/>
        </authorList>
    </citation>
    <scope>NUCLEOTIDE SEQUENCE [LARGE SCALE GENOMIC DNA]</scope>
    <source>
        <strain evidence="9 10">Oil+RF-744-WCA-WT-13</strain>
    </source>
</reference>
<evidence type="ECO:0000256" key="1">
    <source>
        <dbReference type="ARBA" id="ARBA00004141"/>
    </source>
</evidence>
<gene>
    <name evidence="9" type="ORF">FYJ60_12045</name>
</gene>
<feature type="domain" description="Membrane insertase YidC/Oxa/ALB C-terminal" evidence="8">
    <location>
        <begin position="47"/>
        <end position="346"/>
    </location>
</feature>
<evidence type="ECO:0000313" key="9">
    <source>
        <dbReference type="EMBL" id="MST83028.1"/>
    </source>
</evidence>
<evidence type="ECO:0000256" key="5">
    <source>
        <dbReference type="RuleBase" id="RU003945"/>
    </source>
</evidence>
<dbReference type="InterPro" id="IPR001708">
    <property type="entry name" value="YidC/ALB3/OXA1/COX18"/>
</dbReference>
<name>A0A7X2PA38_9FIRM</name>
<protein>
    <submittedName>
        <fullName evidence="9">YidC/Oxa1 family membrane protein insertase</fullName>
    </submittedName>
</protein>
<feature type="compositionally biased region" description="Basic and acidic residues" evidence="6">
    <location>
        <begin position="365"/>
        <end position="374"/>
    </location>
</feature>
<evidence type="ECO:0000256" key="6">
    <source>
        <dbReference type="SAM" id="MobiDB-lite"/>
    </source>
</evidence>
<keyword evidence="3 7" id="KW-1133">Transmembrane helix</keyword>
<keyword evidence="4 7" id="KW-0472">Membrane</keyword>
<dbReference type="PANTHER" id="PTHR12428">
    <property type="entry name" value="OXA1"/>
    <property type="match status" value="1"/>
</dbReference>
<dbReference type="PANTHER" id="PTHR12428:SF65">
    <property type="entry name" value="CYTOCHROME C OXIDASE ASSEMBLY PROTEIN COX18, MITOCHONDRIAL"/>
    <property type="match status" value="1"/>
</dbReference>
<feature type="region of interest" description="Disordered" evidence="6">
    <location>
        <begin position="360"/>
        <end position="381"/>
    </location>
</feature>
<dbReference type="InterPro" id="IPR028055">
    <property type="entry name" value="YidC/Oxa/ALB_C"/>
</dbReference>
<evidence type="ECO:0000313" key="10">
    <source>
        <dbReference type="Proteomes" id="UP000466864"/>
    </source>
</evidence>
<dbReference type="AlphaFoldDB" id="A0A7X2PA38"/>
<feature type="transmembrane region" description="Helical" evidence="7">
    <location>
        <begin position="256"/>
        <end position="277"/>
    </location>
</feature>
<evidence type="ECO:0000256" key="2">
    <source>
        <dbReference type="ARBA" id="ARBA00022692"/>
    </source>
</evidence>
<keyword evidence="2 5" id="KW-0812">Transmembrane</keyword>
<dbReference type="Pfam" id="PF02096">
    <property type="entry name" value="60KD_IMP"/>
    <property type="match status" value="1"/>
</dbReference>
<feature type="transmembrane region" description="Helical" evidence="7">
    <location>
        <begin position="123"/>
        <end position="144"/>
    </location>
</feature>
<evidence type="ECO:0000256" key="7">
    <source>
        <dbReference type="SAM" id="Phobius"/>
    </source>
</evidence>
<comment type="subcellular location">
    <subcellularLocation>
        <location evidence="1 5">Membrane</location>
        <topology evidence="1 5">Multi-pass membrane protein</topology>
    </subcellularLocation>
</comment>
<dbReference type="GO" id="GO:0051205">
    <property type="term" value="P:protein insertion into membrane"/>
    <property type="evidence" value="ECO:0007669"/>
    <property type="project" value="TreeGrafter"/>
</dbReference>
<evidence type="ECO:0000256" key="4">
    <source>
        <dbReference type="ARBA" id="ARBA00023136"/>
    </source>
</evidence>
<dbReference type="GO" id="GO:0005886">
    <property type="term" value="C:plasma membrane"/>
    <property type="evidence" value="ECO:0007669"/>
    <property type="project" value="TreeGrafter"/>
</dbReference>
<dbReference type="GO" id="GO:0032977">
    <property type="term" value="F:membrane insertase activity"/>
    <property type="evidence" value="ECO:0007669"/>
    <property type="project" value="InterPro"/>
</dbReference>
<evidence type="ECO:0000259" key="8">
    <source>
        <dbReference type="Pfam" id="PF02096"/>
    </source>
</evidence>
<dbReference type="EMBL" id="VUMV01000013">
    <property type="protein sequence ID" value="MST83028.1"/>
    <property type="molecule type" value="Genomic_DNA"/>
</dbReference>
<feature type="transmembrane region" description="Helical" evidence="7">
    <location>
        <begin position="46"/>
        <end position="66"/>
    </location>
</feature>
<dbReference type="Proteomes" id="UP000466864">
    <property type="component" value="Unassembled WGS sequence"/>
</dbReference>